<proteinExistence type="inferred from homology"/>
<comment type="subcellular location">
    <subcellularLocation>
        <location evidence="1">Membrane</location>
        <topology evidence="1">Multi-pass membrane protein</topology>
    </subcellularLocation>
</comment>
<feature type="transmembrane region" description="Helical" evidence="12">
    <location>
        <begin position="573"/>
        <end position="599"/>
    </location>
</feature>
<dbReference type="InterPro" id="IPR001873">
    <property type="entry name" value="ENaC"/>
</dbReference>
<sequence>MGVHGTDRKGPSIDCSIDYKSETDTIPLNAKSTNKSDKPNIGAAFIVKPSRSGHKRNGGRRDTCSCREAFYLFCSCTTVRGMCKLSKGPRFLRTAWSIFVICTTCLLIVSVLLLILDFLNYDVGVHTRLLLDDPSPFPAITVCHHYPFSNDARRLWKEGKILSPGRFNRYLRNLTLGYLLDNDVSAAEAISFYDSLSVYYQNLRPDEARALGHNYDIFLNCMRVGSHVSYFEDDCLLLNGYRIRQFSHHQYLNCHTFEPTDLSGSEETTFLSLIIGMGPKESSEDDEQAFLPDVFEQAKGLRVVVHEPGTYPDLEKFGLHAEPGKLNEIGYEPRRWTKKNTPKRPCHSFNASRVYRDLDQVYNYTHEQCLLLHQQQEIIDECGCHYVMNPRPSLPSDMTPYCGRMWPKLDIKLFTTRLDCLKRKLDITVKRKYDGTVCLPRCEYYTYDTTISITKWRANFWNLYWLRVQNRAVRLAEQFVKLYPHKNITESLGYRMWRNYLVQQDLRNIPKEAELNNSLRPPHIVPLLSENMKNQLYLDNESFAYIILKRKSPNTIDNTEKLVLTLNVLASRIGGLCSVTIGITAAFVIEVIEFIYLLIQRRRRGVTGTEDFQKNGEEELHMEEVVPGKDPSELVWENGQAVELAPQFPDNSDLG</sequence>
<keyword evidence="4 11" id="KW-0812">Transmembrane</keyword>
<dbReference type="PRINTS" id="PR01078">
    <property type="entry name" value="AMINACHANNEL"/>
</dbReference>
<dbReference type="EMBL" id="UYSU01032190">
    <property type="protein sequence ID" value="VDL88564.1"/>
    <property type="molecule type" value="Genomic_DNA"/>
</dbReference>
<gene>
    <name evidence="13" type="ORF">SSLN_LOCUS2179</name>
</gene>
<evidence type="ECO:0000313" key="14">
    <source>
        <dbReference type="Proteomes" id="UP000275846"/>
    </source>
</evidence>
<dbReference type="GO" id="GO:0005886">
    <property type="term" value="C:plasma membrane"/>
    <property type="evidence" value="ECO:0007669"/>
    <property type="project" value="TreeGrafter"/>
</dbReference>
<evidence type="ECO:0000256" key="12">
    <source>
        <dbReference type="SAM" id="Phobius"/>
    </source>
</evidence>
<accession>A0A183SD81</accession>
<name>A0A183SD81_SCHSO</name>
<organism evidence="15">
    <name type="scientific">Schistocephalus solidus</name>
    <name type="common">Tapeworm</name>
    <dbReference type="NCBI Taxonomy" id="70667"/>
    <lineage>
        <taxon>Eukaryota</taxon>
        <taxon>Metazoa</taxon>
        <taxon>Spiralia</taxon>
        <taxon>Lophotrochozoa</taxon>
        <taxon>Platyhelminthes</taxon>
        <taxon>Cestoda</taxon>
        <taxon>Eucestoda</taxon>
        <taxon>Diphyllobothriidea</taxon>
        <taxon>Diphyllobothriidae</taxon>
        <taxon>Schistocephalus</taxon>
    </lineage>
</organism>
<evidence type="ECO:0000256" key="4">
    <source>
        <dbReference type="ARBA" id="ARBA00022692"/>
    </source>
</evidence>
<evidence type="ECO:0000256" key="6">
    <source>
        <dbReference type="ARBA" id="ARBA00023053"/>
    </source>
</evidence>
<keyword evidence="2 11" id="KW-0813">Transport</keyword>
<dbReference type="Pfam" id="PF00858">
    <property type="entry name" value="ASC"/>
    <property type="match status" value="1"/>
</dbReference>
<keyword evidence="5 12" id="KW-1133">Transmembrane helix</keyword>
<evidence type="ECO:0000313" key="13">
    <source>
        <dbReference type="EMBL" id="VDL88564.1"/>
    </source>
</evidence>
<evidence type="ECO:0000256" key="3">
    <source>
        <dbReference type="ARBA" id="ARBA00022461"/>
    </source>
</evidence>
<reference evidence="13 14" key="2">
    <citation type="submission" date="2018-11" db="EMBL/GenBank/DDBJ databases">
        <authorList>
            <consortium name="Pathogen Informatics"/>
        </authorList>
    </citation>
    <scope>NUCLEOTIDE SEQUENCE [LARGE SCALE GENOMIC DNA]</scope>
    <source>
        <strain evidence="13 14">NST_G2</strain>
    </source>
</reference>
<evidence type="ECO:0000256" key="9">
    <source>
        <dbReference type="ARBA" id="ARBA00023201"/>
    </source>
</evidence>
<dbReference type="PANTHER" id="PTHR11690">
    <property type="entry name" value="AMILORIDE-SENSITIVE SODIUM CHANNEL-RELATED"/>
    <property type="match status" value="1"/>
</dbReference>
<keyword evidence="3 11" id="KW-0894">Sodium channel</keyword>
<keyword evidence="7 11" id="KW-0406">Ion transport</keyword>
<dbReference type="AlphaFoldDB" id="A0A183SD81"/>
<feature type="transmembrane region" description="Helical" evidence="12">
    <location>
        <begin position="94"/>
        <end position="116"/>
    </location>
</feature>
<dbReference type="WBParaSite" id="SSLN_0000224901-mRNA-1">
    <property type="protein sequence ID" value="SSLN_0000224901-mRNA-1"/>
    <property type="gene ID" value="SSLN_0000224901"/>
</dbReference>
<evidence type="ECO:0000256" key="10">
    <source>
        <dbReference type="ARBA" id="ARBA00023303"/>
    </source>
</evidence>
<evidence type="ECO:0000256" key="8">
    <source>
        <dbReference type="ARBA" id="ARBA00023136"/>
    </source>
</evidence>
<evidence type="ECO:0000256" key="1">
    <source>
        <dbReference type="ARBA" id="ARBA00004141"/>
    </source>
</evidence>
<keyword evidence="14" id="KW-1185">Reference proteome</keyword>
<comment type="similarity">
    <text evidence="11">Belongs to the amiloride-sensitive sodium channel (TC 1.A.6) family.</text>
</comment>
<evidence type="ECO:0000256" key="2">
    <source>
        <dbReference type="ARBA" id="ARBA00022448"/>
    </source>
</evidence>
<evidence type="ECO:0000313" key="15">
    <source>
        <dbReference type="WBParaSite" id="SSLN_0000224901-mRNA-1"/>
    </source>
</evidence>
<evidence type="ECO:0000256" key="7">
    <source>
        <dbReference type="ARBA" id="ARBA00023065"/>
    </source>
</evidence>
<reference evidence="15" key="1">
    <citation type="submission" date="2016-06" db="UniProtKB">
        <authorList>
            <consortium name="WormBaseParasite"/>
        </authorList>
    </citation>
    <scope>IDENTIFICATION</scope>
</reference>
<dbReference type="Proteomes" id="UP000275846">
    <property type="component" value="Unassembled WGS sequence"/>
</dbReference>
<protein>
    <submittedName>
        <fullName evidence="15">Amiloride-sensitive sodium channel</fullName>
    </submittedName>
</protein>
<dbReference type="Gene3D" id="2.60.470.10">
    <property type="entry name" value="Acid-sensing ion channels like domains"/>
    <property type="match status" value="1"/>
</dbReference>
<evidence type="ECO:0000256" key="11">
    <source>
        <dbReference type="RuleBase" id="RU000679"/>
    </source>
</evidence>
<dbReference type="STRING" id="70667.A0A183SD81"/>
<dbReference type="OrthoDB" id="6238402at2759"/>
<keyword evidence="9 11" id="KW-0739">Sodium transport</keyword>
<keyword evidence="6" id="KW-0915">Sodium</keyword>
<keyword evidence="10 11" id="KW-0407">Ion channel</keyword>
<keyword evidence="8 12" id="KW-0472">Membrane</keyword>
<dbReference type="GO" id="GO:0015280">
    <property type="term" value="F:ligand-gated sodium channel activity"/>
    <property type="evidence" value="ECO:0007669"/>
    <property type="project" value="TreeGrafter"/>
</dbReference>
<evidence type="ECO:0000256" key="5">
    <source>
        <dbReference type="ARBA" id="ARBA00022989"/>
    </source>
</evidence>